<organism evidence="2 3">
    <name type="scientific">Triangularia verruculosa</name>
    <dbReference type="NCBI Taxonomy" id="2587418"/>
    <lineage>
        <taxon>Eukaryota</taxon>
        <taxon>Fungi</taxon>
        <taxon>Dikarya</taxon>
        <taxon>Ascomycota</taxon>
        <taxon>Pezizomycotina</taxon>
        <taxon>Sordariomycetes</taxon>
        <taxon>Sordariomycetidae</taxon>
        <taxon>Sordariales</taxon>
        <taxon>Podosporaceae</taxon>
        <taxon>Triangularia</taxon>
    </lineage>
</organism>
<dbReference type="Proteomes" id="UP001303160">
    <property type="component" value="Unassembled WGS sequence"/>
</dbReference>
<dbReference type="AlphaFoldDB" id="A0AAN7AXA5"/>
<dbReference type="EMBL" id="MU863915">
    <property type="protein sequence ID" value="KAK4200740.1"/>
    <property type="molecule type" value="Genomic_DNA"/>
</dbReference>
<evidence type="ECO:0000256" key="1">
    <source>
        <dbReference type="SAM" id="MobiDB-lite"/>
    </source>
</evidence>
<name>A0AAN7AXA5_9PEZI</name>
<keyword evidence="3" id="KW-1185">Reference proteome</keyword>
<gene>
    <name evidence="2" type="ORF">QBC40DRAFT_253745</name>
</gene>
<feature type="region of interest" description="Disordered" evidence="1">
    <location>
        <begin position="13"/>
        <end position="41"/>
    </location>
</feature>
<reference evidence="2" key="1">
    <citation type="journal article" date="2023" name="Mol. Phylogenet. Evol.">
        <title>Genome-scale phylogeny and comparative genomics of the fungal order Sordariales.</title>
        <authorList>
            <person name="Hensen N."/>
            <person name="Bonometti L."/>
            <person name="Westerberg I."/>
            <person name="Brannstrom I.O."/>
            <person name="Guillou S."/>
            <person name="Cros-Aarteil S."/>
            <person name="Calhoun S."/>
            <person name="Haridas S."/>
            <person name="Kuo A."/>
            <person name="Mondo S."/>
            <person name="Pangilinan J."/>
            <person name="Riley R."/>
            <person name="LaButti K."/>
            <person name="Andreopoulos B."/>
            <person name="Lipzen A."/>
            <person name="Chen C."/>
            <person name="Yan M."/>
            <person name="Daum C."/>
            <person name="Ng V."/>
            <person name="Clum A."/>
            <person name="Steindorff A."/>
            <person name="Ohm R.A."/>
            <person name="Martin F."/>
            <person name="Silar P."/>
            <person name="Natvig D.O."/>
            <person name="Lalanne C."/>
            <person name="Gautier V."/>
            <person name="Ament-Velasquez S.L."/>
            <person name="Kruys A."/>
            <person name="Hutchinson M.I."/>
            <person name="Powell A.J."/>
            <person name="Barry K."/>
            <person name="Miller A.N."/>
            <person name="Grigoriev I.V."/>
            <person name="Debuchy R."/>
            <person name="Gladieux P."/>
            <person name="Hiltunen Thoren M."/>
            <person name="Johannesson H."/>
        </authorList>
    </citation>
    <scope>NUCLEOTIDE SEQUENCE</scope>
    <source>
        <strain evidence="2">CBS 315.58</strain>
    </source>
</reference>
<evidence type="ECO:0000313" key="3">
    <source>
        <dbReference type="Proteomes" id="UP001303160"/>
    </source>
</evidence>
<comment type="caution">
    <text evidence="2">The sequence shown here is derived from an EMBL/GenBank/DDBJ whole genome shotgun (WGS) entry which is preliminary data.</text>
</comment>
<protein>
    <submittedName>
        <fullName evidence="2">Uncharacterized protein</fullName>
    </submittedName>
</protein>
<proteinExistence type="predicted"/>
<evidence type="ECO:0000313" key="2">
    <source>
        <dbReference type="EMBL" id="KAK4200740.1"/>
    </source>
</evidence>
<sequence length="302" mass="33222">MPRQLQRFRAWFNRRRPQPNHHSVQDDQPVRSQVGQGEEDGLANDKRIQHAQATDINVVVIPALDDNLTTAIAISRGLLELSWLVQMGYDKEKKSTSTITTAITNVVNTMATVPDAAKPRRVCGYHVYATSTAIANILHVRGALPTVRLKAYQAILSTYTYFGMAVLATPARFATTLAADIAMAIADITNSAAELTGDWARTIVERITSNFSRTFPSPPAYQEPLVSILTKDELTGLARALAARTIDNDLSSAMSDSTRMLIWDLFPHRCLGHCKRNDRPVCFCTIAPASPASCKLYLLPGI</sequence>
<accession>A0AAN7AXA5</accession>
<reference evidence="2" key="2">
    <citation type="submission" date="2023-05" db="EMBL/GenBank/DDBJ databases">
        <authorList>
            <consortium name="Lawrence Berkeley National Laboratory"/>
            <person name="Steindorff A."/>
            <person name="Hensen N."/>
            <person name="Bonometti L."/>
            <person name="Westerberg I."/>
            <person name="Brannstrom I.O."/>
            <person name="Guillou S."/>
            <person name="Cros-Aarteil S."/>
            <person name="Calhoun S."/>
            <person name="Haridas S."/>
            <person name="Kuo A."/>
            <person name="Mondo S."/>
            <person name="Pangilinan J."/>
            <person name="Riley R."/>
            <person name="Labutti K."/>
            <person name="Andreopoulos B."/>
            <person name="Lipzen A."/>
            <person name="Chen C."/>
            <person name="Yanf M."/>
            <person name="Daum C."/>
            <person name="Ng V."/>
            <person name="Clum A."/>
            <person name="Ohm R."/>
            <person name="Martin F."/>
            <person name="Silar P."/>
            <person name="Natvig D."/>
            <person name="Lalanne C."/>
            <person name="Gautier V."/>
            <person name="Ament-Velasquez S.L."/>
            <person name="Kruys A."/>
            <person name="Hutchinson M.I."/>
            <person name="Powell A.J."/>
            <person name="Barry K."/>
            <person name="Miller A.N."/>
            <person name="Grigoriev I.V."/>
            <person name="Debuchy R."/>
            <person name="Gladieux P."/>
            <person name="Thoren M.H."/>
            <person name="Johannesson H."/>
        </authorList>
    </citation>
    <scope>NUCLEOTIDE SEQUENCE</scope>
    <source>
        <strain evidence="2">CBS 315.58</strain>
    </source>
</reference>